<dbReference type="EMBL" id="JAROCY010000003">
    <property type="protein sequence ID" value="MDF8332341.1"/>
    <property type="molecule type" value="Genomic_DNA"/>
</dbReference>
<dbReference type="CDD" id="cd10032">
    <property type="entry name" value="UDG-F6_HDG"/>
    <property type="match status" value="1"/>
</dbReference>
<name>A0ABT6CEV7_9SPHN</name>
<comment type="caution">
    <text evidence="2">The sequence shown here is derived from an EMBL/GenBank/DDBJ whole genome shotgun (WGS) entry which is preliminary data.</text>
</comment>
<dbReference type="InterPro" id="IPR026353">
    <property type="entry name" value="Hypoxan-DNA_Glyclase"/>
</dbReference>
<dbReference type="Gene3D" id="3.40.470.10">
    <property type="entry name" value="Uracil-DNA glycosylase-like domain"/>
    <property type="match status" value="1"/>
</dbReference>
<protein>
    <submittedName>
        <fullName evidence="2">DNA-deoxyinosine glycosylase</fullName>
        <ecNumber evidence="2">3.2.2.15</ecNumber>
    </submittedName>
</protein>
<evidence type="ECO:0000259" key="1">
    <source>
        <dbReference type="SMART" id="SM00986"/>
    </source>
</evidence>
<feature type="domain" description="Uracil-DNA glycosylase-like" evidence="1">
    <location>
        <begin position="14"/>
        <end position="167"/>
    </location>
</feature>
<accession>A0ABT6CEV7</accession>
<dbReference type="NCBIfam" id="TIGR04274">
    <property type="entry name" value="hypoxanDNAglyco"/>
    <property type="match status" value="1"/>
</dbReference>
<reference evidence="2 3" key="1">
    <citation type="submission" date="2023-03" db="EMBL/GenBank/DDBJ databases">
        <title>Novosphingobium cyanobacteriorum sp. nov., isolated from a eutrophic reservoir during the Microcystis bloom period.</title>
        <authorList>
            <person name="Kang M."/>
            <person name="Le V."/>
            <person name="Ko S.-R."/>
            <person name="Lee S.-A."/>
            <person name="Ahn C.-Y."/>
        </authorList>
    </citation>
    <scope>NUCLEOTIDE SEQUENCE [LARGE SCALE GENOMIC DNA]</scope>
    <source>
        <strain evidence="2 3">HBC54</strain>
    </source>
</reference>
<dbReference type="InterPro" id="IPR036895">
    <property type="entry name" value="Uracil-DNA_glycosylase-like_sf"/>
</dbReference>
<evidence type="ECO:0000313" key="3">
    <source>
        <dbReference type="Proteomes" id="UP001222770"/>
    </source>
</evidence>
<dbReference type="SMART" id="SM00987">
    <property type="entry name" value="UreE_C"/>
    <property type="match status" value="1"/>
</dbReference>
<evidence type="ECO:0000313" key="2">
    <source>
        <dbReference type="EMBL" id="MDF8332341.1"/>
    </source>
</evidence>
<dbReference type="Proteomes" id="UP001222770">
    <property type="component" value="Unassembled WGS sequence"/>
</dbReference>
<gene>
    <name evidence="2" type="ORF">POM99_03935</name>
</gene>
<dbReference type="InterPro" id="IPR005122">
    <property type="entry name" value="Uracil-DNA_glycosylase-like"/>
</dbReference>
<organism evidence="2 3">
    <name type="scientific">Novosphingobium cyanobacteriorum</name>
    <dbReference type="NCBI Taxonomy" id="3024215"/>
    <lineage>
        <taxon>Bacteria</taxon>
        <taxon>Pseudomonadati</taxon>
        <taxon>Pseudomonadota</taxon>
        <taxon>Alphaproteobacteria</taxon>
        <taxon>Sphingomonadales</taxon>
        <taxon>Sphingomonadaceae</taxon>
        <taxon>Novosphingobium</taxon>
    </lineage>
</organism>
<keyword evidence="2" id="KW-0378">Hydrolase</keyword>
<dbReference type="SUPFAM" id="SSF52141">
    <property type="entry name" value="Uracil-DNA glycosylase-like"/>
    <property type="match status" value="1"/>
</dbReference>
<dbReference type="SMART" id="SM00986">
    <property type="entry name" value="UDG"/>
    <property type="match status" value="1"/>
</dbReference>
<proteinExistence type="predicted"/>
<dbReference type="Pfam" id="PF03167">
    <property type="entry name" value="UDG"/>
    <property type="match status" value="1"/>
</dbReference>
<keyword evidence="2" id="KW-0326">Glycosidase</keyword>
<keyword evidence="3" id="KW-1185">Reference proteome</keyword>
<dbReference type="RefSeq" id="WP_277275503.1">
    <property type="nucleotide sequence ID" value="NZ_JAROCY010000003.1"/>
</dbReference>
<sequence length="171" mass="18304">MIGTRDPGRKSAFAPVVSPDTRVLVLGSLPGEASLAAGRYYAHPANLFWRLVGGVIQRPDLPEIAYDQRLAVVLLHGIGLWDTVRSAHRKGSLDAALRDVDPAPLAARVASLPMLKAVAFNGAASAKIGAKQLPGHPDLERVQLPSSSPAHARMTAAEKQAHWNSLRKFLL</sequence>
<dbReference type="GO" id="GO:0033958">
    <property type="term" value="F:DNA-deoxyinosine glycosylase activity"/>
    <property type="evidence" value="ECO:0007669"/>
    <property type="project" value="UniProtKB-EC"/>
</dbReference>
<dbReference type="EC" id="3.2.2.15" evidence="2"/>